<reference evidence="1 2" key="2">
    <citation type="journal article" date="2022" name="Mol. Ecol. Resour.">
        <title>The genomes of chicory, endive, great burdock and yacon provide insights into Asteraceae paleo-polyploidization history and plant inulin production.</title>
        <authorList>
            <person name="Fan W."/>
            <person name="Wang S."/>
            <person name="Wang H."/>
            <person name="Wang A."/>
            <person name="Jiang F."/>
            <person name="Liu H."/>
            <person name="Zhao H."/>
            <person name="Xu D."/>
            <person name="Zhang Y."/>
        </authorList>
    </citation>
    <scope>NUCLEOTIDE SEQUENCE [LARGE SCALE GENOMIC DNA]</scope>
    <source>
        <strain evidence="2">cv. Punajuju</strain>
        <tissue evidence="1">Leaves</tissue>
    </source>
</reference>
<dbReference type="EMBL" id="CM042014">
    <property type="protein sequence ID" value="KAI3720820.1"/>
    <property type="molecule type" value="Genomic_DNA"/>
</dbReference>
<organism evidence="1 2">
    <name type="scientific">Cichorium intybus</name>
    <name type="common">Chicory</name>
    <dbReference type="NCBI Taxonomy" id="13427"/>
    <lineage>
        <taxon>Eukaryota</taxon>
        <taxon>Viridiplantae</taxon>
        <taxon>Streptophyta</taxon>
        <taxon>Embryophyta</taxon>
        <taxon>Tracheophyta</taxon>
        <taxon>Spermatophyta</taxon>
        <taxon>Magnoliopsida</taxon>
        <taxon>eudicotyledons</taxon>
        <taxon>Gunneridae</taxon>
        <taxon>Pentapetalae</taxon>
        <taxon>asterids</taxon>
        <taxon>campanulids</taxon>
        <taxon>Asterales</taxon>
        <taxon>Asteraceae</taxon>
        <taxon>Cichorioideae</taxon>
        <taxon>Cichorieae</taxon>
        <taxon>Cichoriinae</taxon>
        <taxon>Cichorium</taxon>
    </lineage>
</organism>
<evidence type="ECO:0000313" key="1">
    <source>
        <dbReference type="EMBL" id="KAI3720820.1"/>
    </source>
</evidence>
<reference evidence="2" key="1">
    <citation type="journal article" date="2022" name="Mol. Ecol. Resour.">
        <title>The genomes of chicory, endive, great burdock and yacon provide insights into Asteraceae palaeo-polyploidization history and plant inulin production.</title>
        <authorList>
            <person name="Fan W."/>
            <person name="Wang S."/>
            <person name="Wang H."/>
            <person name="Wang A."/>
            <person name="Jiang F."/>
            <person name="Liu H."/>
            <person name="Zhao H."/>
            <person name="Xu D."/>
            <person name="Zhang Y."/>
        </authorList>
    </citation>
    <scope>NUCLEOTIDE SEQUENCE [LARGE SCALE GENOMIC DNA]</scope>
    <source>
        <strain evidence="2">cv. Punajuju</strain>
    </source>
</reference>
<accession>A0ACB9BIU1</accession>
<proteinExistence type="predicted"/>
<gene>
    <name evidence="1" type="ORF">L2E82_31815</name>
</gene>
<evidence type="ECO:0000313" key="2">
    <source>
        <dbReference type="Proteomes" id="UP001055811"/>
    </source>
</evidence>
<sequence length="93" mass="10847">MNTNHLSSFIRQKRAPQEQEDSTCKFIHLFPFFYIFLLFAFPQYLPNFLSLICVCVRQAKIGEIFALDRQDFTSSSWIKTGDTLKDSLGRCTN</sequence>
<name>A0ACB9BIU1_CICIN</name>
<dbReference type="Proteomes" id="UP001055811">
    <property type="component" value="Linkage Group LG06"/>
</dbReference>
<comment type="caution">
    <text evidence="1">The sequence shown here is derived from an EMBL/GenBank/DDBJ whole genome shotgun (WGS) entry which is preliminary data.</text>
</comment>
<protein>
    <submittedName>
        <fullName evidence="1">Uncharacterized protein</fullName>
    </submittedName>
</protein>
<keyword evidence="2" id="KW-1185">Reference proteome</keyword>